<keyword evidence="1" id="KW-0472">Membrane</keyword>
<dbReference type="GO" id="GO:0016020">
    <property type="term" value="C:membrane"/>
    <property type="evidence" value="ECO:0007669"/>
    <property type="project" value="TreeGrafter"/>
</dbReference>
<evidence type="ECO:0000313" key="4">
    <source>
        <dbReference type="Proteomes" id="UP001152173"/>
    </source>
</evidence>
<dbReference type="PANTHER" id="PTHR19353">
    <property type="entry name" value="FATTY ACID DESATURASE 2"/>
    <property type="match status" value="1"/>
</dbReference>
<comment type="caution">
    <text evidence="3">The sequence shown here is derived from an EMBL/GenBank/DDBJ whole genome shotgun (WGS) entry which is preliminary data.</text>
</comment>
<feature type="transmembrane region" description="Helical" evidence="1">
    <location>
        <begin position="84"/>
        <end position="101"/>
    </location>
</feature>
<dbReference type="GO" id="GO:0016717">
    <property type="term" value="F:oxidoreductase activity, acting on paired donors, with oxidation of a pair of donors resulting in the reduction of molecular oxygen to two molecules of water"/>
    <property type="evidence" value="ECO:0007669"/>
    <property type="project" value="TreeGrafter"/>
</dbReference>
<dbReference type="InterPro" id="IPR005804">
    <property type="entry name" value="FA_desaturase_dom"/>
</dbReference>
<feature type="transmembrane region" description="Helical" evidence="1">
    <location>
        <begin position="182"/>
        <end position="200"/>
    </location>
</feature>
<dbReference type="PANTHER" id="PTHR19353:SF73">
    <property type="entry name" value="FATTY ACID DESATURASE"/>
    <property type="match status" value="1"/>
</dbReference>
<dbReference type="EMBL" id="JAMKBJ010000014">
    <property type="protein sequence ID" value="MCZ8538233.1"/>
    <property type="molecule type" value="Genomic_DNA"/>
</dbReference>
<accession>A0A9X3RF94</accession>
<protein>
    <submittedName>
        <fullName evidence="3">Fatty acid desaturase</fullName>
    </submittedName>
</protein>
<organism evidence="3 4">
    <name type="scientific">Paenisporosarcina quisquiliarum</name>
    <dbReference type="NCBI Taxonomy" id="365346"/>
    <lineage>
        <taxon>Bacteria</taxon>
        <taxon>Bacillati</taxon>
        <taxon>Bacillota</taxon>
        <taxon>Bacilli</taxon>
        <taxon>Bacillales</taxon>
        <taxon>Caryophanaceae</taxon>
        <taxon>Paenisporosarcina</taxon>
    </lineage>
</organism>
<dbReference type="GO" id="GO:0006629">
    <property type="term" value="P:lipid metabolic process"/>
    <property type="evidence" value="ECO:0007669"/>
    <property type="project" value="InterPro"/>
</dbReference>
<dbReference type="Pfam" id="PF00487">
    <property type="entry name" value="FA_desaturase"/>
    <property type="match status" value="1"/>
</dbReference>
<reference evidence="3" key="1">
    <citation type="submission" date="2022-05" db="EMBL/GenBank/DDBJ databases">
        <authorList>
            <person name="Colautti A."/>
            <person name="Iacumin L."/>
        </authorList>
    </citation>
    <scope>NUCLEOTIDE SEQUENCE</scope>
    <source>
        <strain evidence="3">SK 55</strain>
    </source>
</reference>
<dbReference type="InterPro" id="IPR012171">
    <property type="entry name" value="Fatty_acid_desaturase"/>
</dbReference>
<feature type="transmembrane region" description="Helical" evidence="1">
    <location>
        <begin position="152"/>
        <end position="170"/>
    </location>
</feature>
<keyword evidence="1" id="KW-0812">Transmembrane</keyword>
<feature type="transmembrane region" description="Helical" evidence="1">
    <location>
        <begin position="21"/>
        <end position="42"/>
    </location>
</feature>
<evidence type="ECO:0000259" key="2">
    <source>
        <dbReference type="Pfam" id="PF00487"/>
    </source>
</evidence>
<feature type="domain" description="Fatty acid desaturase" evidence="2">
    <location>
        <begin position="53"/>
        <end position="289"/>
    </location>
</feature>
<evidence type="ECO:0000256" key="1">
    <source>
        <dbReference type="SAM" id="Phobius"/>
    </source>
</evidence>
<feature type="transmembrane region" description="Helical" evidence="1">
    <location>
        <begin position="206"/>
        <end position="226"/>
    </location>
</feature>
<keyword evidence="1" id="KW-1133">Transmembrane helix</keyword>
<proteinExistence type="predicted"/>
<keyword evidence="4" id="KW-1185">Reference proteome</keyword>
<gene>
    <name evidence="3" type="ORF">M9R32_13635</name>
</gene>
<dbReference type="Proteomes" id="UP001152173">
    <property type="component" value="Unassembled WGS sequence"/>
</dbReference>
<dbReference type="CDD" id="cd03507">
    <property type="entry name" value="Delta12-FADS-like"/>
    <property type="match status" value="1"/>
</dbReference>
<name>A0A9X3RF94_9BACL</name>
<dbReference type="RefSeq" id="WP_269927307.1">
    <property type="nucleotide sequence ID" value="NZ_JAMKBJ010000014.1"/>
</dbReference>
<sequence length="352" mass="40595">MSKEKTMQLRKQVAPFEKSDMSASIKQIVNTIPPFFILWYLAYLSLDVSIFLTIALAVIASGFIVRIFIIFHDCTHGSFFKSKKANAILGTITGILTLFAYEKWKRDHSIHHATSSNLDKRGTGDVWVMTVNEYLEASPGRRLAYRLYRNPLVMFGLGPLFLYLVSNRFNRKDARKKERNNTYFINVAIVALYAFMIWLVGIQAFAIIQGTILIVAGSFGIWLFYVQHQFEDSYFEDEDQWDYVKAAVDGSSFYKLPKVLQWLTGNIGYHHVHHLSPRVPNYLLEQAHESTPPLHKATTITLKTSLQSIRFRLYDETKKTFVSFNEIKHLLNDTKNSTMQQLQTKRSSIQGK</sequence>
<dbReference type="AlphaFoldDB" id="A0A9X3RF94"/>
<feature type="transmembrane region" description="Helical" evidence="1">
    <location>
        <begin position="48"/>
        <end position="72"/>
    </location>
</feature>
<evidence type="ECO:0000313" key="3">
    <source>
        <dbReference type="EMBL" id="MCZ8538233.1"/>
    </source>
</evidence>